<feature type="site" description="Lowers pKa of active site Tyr" evidence="5">
    <location>
        <position position="76"/>
    </location>
</feature>
<dbReference type="InterPro" id="IPR036812">
    <property type="entry name" value="NAD(P)_OxRdtase_dom_sf"/>
</dbReference>
<feature type="binding site" evidence="4">
    <location>
        <position position="109"/>
    </location>
    <ligand>
        <name>substrate</name>
    </ligand>
</feature>
<dbReference type="GO" id="GO:0016616">
    <property type="term" value="F:oxidoreductase activity, acting on the CH-OH group of donors, NAD or NADP as acceptor"/>
    <property type="evidence" value="ECO:0007669"/>
    <property type="project" value="UniProtKB-ARBA"/>
</dbReference>
<dbReference type="InterPro" id="IPR020471">
    <property type="entry name" value="AKR"/>
</dbReference>
<dbReference type="EMBL" id="CP123735">
    <property type="protein sequence ID" value="WGO86266.1"/>
    <property type="molecule type" value="Genomic_DNA"/>
</dbReference>
<dbReference type="Gene3D" id="3.20.20.100">
    <property type="entry name" value="NADP-dependent oxidoreductase domain"/>
    <property type="match status" value="1"/>
</dbReference>
<proteinExistence type="inferred from homology"/>
<evidence type="ECO:0000256" key="1">
    <source>
        <dbReference type="ARBA" id="ARBA00007905"/>
    </source>
</evidence>
<evidence type="ECO:0000256" key="3">
    <source>
        <dbReference type="PIRSR" id="PIRSR000097-1"/>
    </source>
</evidence>
<dbReference type="SUPFAM" id="SSF51430">
    <property type="entry name" value="NAD(P)-linked oxidoreductase"/>
    <property type="match status" value="1"/>
</dbReference>
<reference evidence="7 9" key="1">
    <citation type="submission" date="2016-10" db="EMBL/GenBank/DDBJ databases">
        <authorList>
            <person name="Varghese N."/>
            <person name="Submissions S."/>
        </authorList>
    </citation>
    <scope>NUCLEOTIDE SEQUENCE [LARGE SCALE GENOMIC DNA]</scope>
    <source>
        <strain evidence="7 9">ATCC 43761</strain>
    </source>
</reference>
<dbReference type="PANTHER" id="PTHR43827:SF13">
    <property type="entry name" value="ALDO_KETO REDUCTASE FAMILY PROTEIN"/>
    <property type="match status" value="1"/>
</dbReference>
<dbReference type="InterPro" id="IPR018170">
    <property type="entry name" value="Aldo/ket_reductase_CS"/>
</dbReference>
<name>A0AAX3UF71_9LACO</name>
<dbReference type="Proteomes" id="UP000181860">
    <property type="component" value="Unassembled WGS sequence"/>
</dbReference>
<feature type="active site" description="Proton donor" evidence="3">
    <location>
        <position position="51"/>
    </location>
</feature>
<dbReference type="PROSITE" id="PS00798">
    <property type="entry name" value="ALDOKETO_REDUCTASE_1"/>
    <property type="match status" value="1"/>
</dbReference>
<dbReference type="Proteomes" id="UP001242513">
    <property type="component" value="Chromosome"/>
</dbReference>
<evidence type="ECO:0000256" key="5">
    <source>
        <dbReference type="PIRSR" id="PIRSR000097-3"/>
    </source>
</evidence>
<dbReference type="PRINTS" id="PR00069">
    <property type="entry name" value="ALDKETRDTASE"/>
</dbReference>
<accession>A0AAX3UF71</accession>
<evidence type="ECO:0000313" key="8">
    <source>
        <dbReference type="EMBL" id="WGO86266.1"/>
    </source>
</evidence>
<dbReference type="PIRSF" id="PIRSF000097">
    <property type="entry name" value="AKR"/>
    <property type="match status" value="1"/>
</dbReference>
<evidence type="ECO:0000259" key="6">
    <source>
        <dbReference type="Pfam" id="PF00248"/>
    </source>
</evidence>
<gene>
    <name evidence="8" type="ORF">QEJ78_01920</name>
    <name evidence="7" type="ORF">SAMN02983011_00920</name>
</gene>
<reference evidence="8" key="3">
    <citation type="submission" date="2023-04" db="EMBL/GenBank/DDBJ databases">
        <authorList>
            <person name="Wang Y."/>
        </authorList>
    </citation>
    <scope>NUCLEOTIDE SEQUENCE</scope>
    <source>
        <strain evidence="8">ZW18</strain>
    </source>
</reference>
<organism evidence="8 10">
    <name type="scientific">Lactobacillus kefiranofaciens</name>
    <dbReference type="NCBI Taxonomy" id="267818"/>
    <lineage>
        <taxon>Bacteria</taxon>
        <taxon>Bacillati</taxon>
        <taxon>Bacillota</taxon>
        <taxon>Bacilli</taxon>
        <taxon>Lactobacillales</taxon>
        <taxon>Lactobacillaceae</taxon>
        <taxon>Lactobacillus</taxon>
    </lineage>
</organism>
<dbReference type="PANTHER" id="PTHR43827">
    <property type="entry name" value="2,5-DIKETO-D-GLUCONIC ACID REDUCTASE"/>
    <property type="match status" value="1"/>
</dbReference>
<dbReference type="CDD" id="cd19071">
    <property type="entry name" value="AKR_AKR1-5-like"/>
    <property type="match status" value="1"/>
</dbReference>
<evidence type="ECO:0000313" key="9">
    <source>
        <dbReference type="Proteomes" id="UP000181860"/>
    </source>
</evidence>
<dbReference type="PROSITE" id="PS00062">
    <property type="entry name" value="ALDOKETO_REDUCTASE_2"/>
    <property type="match status" value="1"/>
</dbReference>
<keyword evidence="9" id="KW-1185">Reference proteome</keyword>
<dbReference type="FunFam" id="3.20.20.100:FF:000002">
    <property type="entry name" value="2,5-diketo-D-gluconic acid reductase A"/>
    <property type="match status" value="1"/>
</dbReference>
<dbReference type="AlphaFoldDB" id="A0AAX3UF71"/>
<dbReference type="Pfam" id="PF00248">
    <property type="entry name" value="Aldo_ket_red"/>
    <property type="match status" value="1"/>
</dbReference>
<evidence type="ECO:0000313" key="10">
    <source>
        <dbReference type="Proteomes" id="UP001242513"/>
    </source>
</evidence>
<protein>
    <submittedName>
        <fullName evidence="8">Aldo/keto reductase</fullName>
    </submittedName>
</protein>
<comment type="similarity">
    <text evidence="1">Belongs to the aldo/keto reductase family.</text>
</comment>
<evidence type="ECO:0000313" key="7">
    <source>
        <dbReference type="EMBL" id="SDA49718.1"/>
    </source>
</evidence>
<keyword evidence="2" id="KW-0560">Oxidoreductase</keyword>
<sequence length="278" mass="31496">MYSDKTITLNNGIKMPQIQLGTWLINNDDVRKTIRQAIEVGYRAFDTAKDYGNETGVGKGIWNSDVERSDIFLTTKLPTAVKDYEGTKKAIDDALDRFSLEYIDMMLIHSPQPWIEVNRTNDRHFEGNLENWRAMEEAVKAGKIRAIGVSNFLEEDVDNIVKNGSIKPAVNQIEVHIGKVPKELMDYCQQLGILIEAYSPLSHGRLLNERKVREYAKKYKVSAAQLMLAFDLQLGCVVLPKSDNISEMKDNLAVNFKISAEDMAELIKLKEKVLTLSV</sequence>
<dbReference type="InterPro" id="IPR023210">
    <property type="entry name" value="NADP_OxRdtase_dom"/>
</dbReference>
<evidence type="ECO:0000256" key="4">
    <source>
        <dbReference type="PIRSR" id="PIRSR000097-2"/>
    </source>
</evidence>
<reference evidence="8" key="2">
    <citation type="journal article" date="2022" name="Food Funct.">
        <title>Lactobacillus kefiranofaciens ZW18 from Kefir enhances the anti-tumor effect of anti-programmed cell death 1 (PD-1) immunotherapy by modulating the gut microbiota.</title>
        <authorList>
            <person name="Zhao J."/>
            <person name="Wang Y."/>
            <person name="Wang J."/>
            <person name="Lv M."/>
            <person name="Zhou C."/>
            <person name="Jia L."/>
            <person name="Geng W."/>
        </authorList>
    </citation>
    <scope>NUCLEOTIDE SEQUENCE</scope>
    <source>
        <strain evidence="8">ZW18</strain>
    </source>
</reference>
<evidence type="ECO:0000256" key="2">
    <source>
        <dbReference type="ARBA" id="ARBA00023002"/>
    </source>
</evidence>
<feature type="domain" description="NADP-dependent oxidoreductase" evidence="6">
    <location>
        <begin position="18"/>
        <end position="269"/>
    </location>
</feature>
<dbReference type="EMBL" id="FMXC01000007">
    <property type="protein sequence ID" value="SDA49718.1"/>
    <property type="molecule type" value="Genomic_DNA"/>
</dbReference>